<dbReference type="GO" id="GO:0005975">
    <property type="term" value="P:carbohydrate metabolic process"/>
    <property type="evidence" value="ECO:0007669"/>
    <property type="project" value="InterPro"/>
</dbReference>
<dbReference type="Gene3D" id="3.90.400.10">
    <property type="entry name" value="Oligo-1,6-glucosidase, Domain 2"/>
    <property type="match status" value="1"/>
</dbReference>
<dbReference type="InterPro" id="IPR017853">
    <property type="entry name" value="GH"/>
</dbReference>
<organism evidence="5 6">
    <name type="scientific">Clostridium beijerinckii</name>
    <name type="common">Clostridium MP</name>
    <dbReference type="NCBI Taxonomy" id="1520"/>
    <lineage>
        <taxon>Bacteria</taxon>
        <taxon>Bacillati</taxon>
        <taxon>Bacillota</taxon>
        <taxon>Clostridia</taxon>
        <taxon>Eubacteriales</taxon>
        <taxon>Clostridiaceae</taxon>
        <taxon>Clostridium</taxon>
    </lineage>
</organism>
<dbReference type="EMBL" id="JABAGV010000028">
    <property type="protein sequence ID" value="MBC2475519.1"/>
    <property type="molecule type" value="Genomic_DNA"/>
</dbReference>
<dbReference type="PANTHER" id="PTHR10357">
    <property type="entry name" value="ALPHA-AMYLASE FAMILY MEMBER"/>
    <property type="match status" value="1"/>
</dbReference>
<evidence type="ECO:0000313" key="5">
    <source>
        <dbReference type="EMBL" id="MBC2475519.1"/>
    </source>
</evidence>
<dbReference type="Pfam" id="PF02903">
    <property type="entry name" value="Alpha-amylase_N"/>
    <property type="match status" value="1"/>
</dbReference>
<proteinExistence type="inferred from homology"/>
<dbReference type="SMART" id="SM00642">
    <property type="entry name" value="Aamy"/>
    <property type="match status" value="1"/>
</dbReference>
<comment type="caution">
    <text evidence="5">The sequence shown here is derived from an EMBL/GenBank/DDBJ whole genome shotgun (WGS) entry which is preliminary data.</text>
</comment>
<dbReference type="SUPFAM" id="SSF51445">
    <property type="entry name" value="(Trans)glycosidases"/>
    <property type="match status" value="1"/>
</dbReference>
<dbReference type="Gene3D" id="3.20.20.80">
    <property type="entry name" value="Glycosidases"/>
    <property type="match status" value="1"/>
</dbReference>
<dbReference type="InterPro" id="IPR004185">
    <property type="entry name" value="Glyco_hydro_13_lg-like_dom"/>
</dbReference>
<accession>A0AAW3W9N7</accession>
<dbReference type="Proteomes" id="UP001194098">
    <property type="component" value="Unassembled WGS sequence"/>
</dbReference>
<dbReference type="SUPFAM" id="SSF51011">
    <property type="entry name" value="Glycosyl hydrolase domain"/>
    <property type="match status" value="1"/>
</dbReference>
<dbReference type="CDD" id="cd11338">
    <property type="entry name" value="AmyAc_CMD"/>
    <property type="match status" value="1"/>
</dbReference>
<evidence type="ECO:0000256" key="3">
    <source>
        <dbReference type="ARBA" id="ARBA00023295"/>
    </source>
</evidence>
<dbReference type="Pfam" id="PF22026">
    <property type="entry name" value="Alpha-amylase_C_2"/>
    <property type="match status" value="1"/>
</dbReference>
<evidence type="ECO:0000256" key="1">
    <source>
        <dbReference type="ARBA" id="ARBA00008061"/>
    </source>
</evidence>
<dbReference type="Pfam" id="PF00128">
    <property type="entry name" value="Alpha-amylase"/>
    <property type="match status" value="1"/>
</dbReference>
<dbReference type="CDD" id="cd02857">
    <property type="entry name" value="E_set_CDase_PDE_N"/>
    <property type="match status" value="1"/>
</dbReference>
<keyword evidence="2" id="KW-0378">Hydrolase</keyword>
<dbReference type="InterPro" id="IPR045857">
    <property type="entry name" value="O16G_dom_2"/>
</dbReference>
<dbReference type="Gene3D" id="2.60.40.10">
    <property type="entry name" value="Immunoglobulins"/>
    <property type="match status" value="1"/>
</dbReference>
<dbReference type="GO" id="GO:0004553">
    <property type="term" value="F:hydrolase activity, hydrolyzing O-glycosyl compounds"/>
    <property type="evidence" value="ECO:0007669"/>
    <property type="project" value="InterPro"/>
</dbReference>
<dbReference type="InterPro" id="IPR013780">
    <property type="entry name" value="Glyco_hydro_b"/>
</dbReference>
<name>A0AAW3W9N7_CLOBE</name>
<reference evidence="5" key="2">
    <citation type="journal article" date="2022" name="Nat. Biotechnol.">
        <title>Carbon-negative production of acetone and isopropanol by gas fermentation at industrial pilot scale.</title>
        <authorList>
            <person name="Liew F.E."/>
            <person name="Nogle R."/>
            <person name="Abdalla T."/>
            <person name="Rasor B.J."/>
            <person name="Canter C."/>
            <person name="Jensen R.O."/>
            <person name="Wang L."/>
            <person name="Strutz J."/>
            <person name="Chirania P."/>
            <person name="De Tissera S."/>
            <person name="Mueller A.P."/>
            <person name="Ruan Z."/>
            <person name="Gao A."/>
            <person name="Tran L."/>
            <person name="Engle N.L."/>
            <person name="Bromley J.C."/>
            <person name="Daniell J."/>
            <person name="Conrado R."/>
            <person name="Tschaplinski T.J."/>
            <person name="Giannone R.J."/>
            <person name="Hettich R.L."/>
            <person name="Karim A.S."/>
            <person name="Simpson S.D."/>
            <person name="Brown S.D."/>
            <person name="Leang C."/>
            <person name="Jewett M.C."/>
            <person name="Kopke M."/>
        </authorList>
    </citation>
    <scope>NUCLEOTIDE SEQUENCE</scope>
    <source>
        <strain evidence="5">DJ015</strain>
    </source>
</reference>
<dbReference type="PANTHER" id="PTHR10357:SF210">
    <property type="entry name" value="MALTODEXTRIN GLUCOSIDASE"/>
    <property type="match status" value="1"/>
</dbReference>
<feature type="domain" description="Glycosyl hydrolase family 13 catalytic" evidence="4">
    <location>
        <begin position="137"/>
        <end position="494"/>
    </location>
</feature>
<reference evidence="5" key="1">
    <citation type="submission" date="2020-04" db="EMBL/GenBank/DDBJ databases">
        <authorList>
            <person name="Brown S."/>
        </authorList>
    </citation>
    <scope>NUCLEOTIDE SEQUENCE</scope>
    <source>
        <strain evidence="5">DJ015</strain>
    </source>
</reference>
<gene>
    <name evidence="5" type="ORF">HGI39_12505</name>
</gene>
<dbReference type="InterPro" id="IPR014756">
    <property type="entry name" value="Ig_E-set"/>
</dbReference>
<evidence type="ECO:0000259" key="4">
    <source>
        <dbReference type="SMART" id="SM00642"/>
    </source>
</evidence>
<dbReference type="InterPro" id="IPR006047">
    <property type="entry name" value="GH13_cat_dom"/>
</dbReference>
<evidence type="ECO:0000313" key="6">
    <source>
        <dbReference type="Proteomes" id="UP001194098"/>
    </source>
</evidence>
<sequence>MNKHAIYHILDTPYAYAKDIDTLSVMLRAAKNDIKICNIHYKSRYDWENSFNIKEMKIKDTNNLFDFFSTDISIERNRYRYFFELIDSEGNRFFLDERGLRGEEIRRKEATAFQYPYIAQPDVYNEEKWLQEAIVYQIFVDRFCNGDKSNDPENVTKWGSEVNETSMFGGDIQGITNKLDYLEDLGVNLLYLTPIFKSSSNHKYNTADYYKIDSQFGDIENMKELVKKCHDKNIKVVFDAVFNHSGADFFAFEDVLLNQEKSKYKDWYFIDSFPVNLEEVNYYTFADNVATMPKFNTYNEEVKNYLLNVAKYWIDEIGIDGWRLDVCDEVDHSFWRDFKKAVKKHKKEAIVIGEIMHEASSFLKGDQLDGIMNYPFKGALVDFFGNRTIDAKMFSEILSINRNIYMDSITRQMWNLIGSHDTQRFLTECGEKIERMKLAIVFQFTYIGVPYIYYGDEVGLNGGEEPQSRKCMIWNEENQNNELLNFYKKFILIRKNNKVLVYGTFKVLYCKGNNIVFEREYKNKKVIVAINNDYESSIISIRINAEVQDIFTLESSFIGTKMYLGPMEFKLYRIVV</sequence>
<dbReference type="InterPro" id="IPR054174">
    <property type="entry name" value="Alpha-amylase-like_C"/>
</dbReference>
<keyword evidence="3" id="KW-0326">Glycosidase</keyword>
<dbReference type="AlphaFoldDB" id="A0AAW3W9N7"/>
<dbReference type="InterPro" id="IPR013783">
    <property type="entry name" value="Ig-like_fold"/>
</dbReference>
<evidence type="ECO:0000256" key="2">
    <source>
        <dbReference type="ARBA" id="ARBA00022801"/>
    </source>
</evidence>
<dbReference type="Gene3D" id="2.60.40.1180">
    <property type="entry name" value="Golgi alpha-mannosidase II"/>
    <property type="match status" value="1"/>
</dbReference>
<protein>
    <submittedName>
        <fullName evidence="5">Alpha-glycosidase</fullName>
    </submittedName>
</protein>
<dbReference type="SUPFAM" id="SSF81296">
    <property type="entry name" value="E set domains"/>
    <property type="match status" value="1"/>
</dbReference>
<comment type="similarity">
    <text evidence="1">Belongs to the glycosyl hydrolase 13 family.</text>
</comment>
<dbReference type="RefSeq" id="WP_171779694.1">
    <property type="nucleotide sequence ID" value="NZ_JABAGV010000028.1"/>
</dbReference>